<organism evidence="1">
    <name type="scientific">uncultured Caudovirales phage</name>
    <dbReference type="NCBI Taxonomy" id="2100421"/>
    <lineage>
        <taxon>Viruses</taxon>
        <taxon>Duplodnaviria</taxon>
        <taxon>Heunggongvirae</taxon>
        <taxon>Uroviricota</taxon>
        <taxon>Caudoviricetes</taxon>
        <taxon>Peduoviridae</taxon>
        <taxon>Maltschvirus</taxon>
        <taxon>Maltschvirus maltsch</taxon>
    </lineage>
</organism>
<name>A0A6J5NW90_9CAUD</name>
<protein>
    <submittedName>
        <fullName evidence="1">Uncharacterized protein</fullName>
    </submittedName>
</protein>
<gene>
    <name evidence="1" type="ORF">UFOVP729_46</name>
</gene>
<evidence type="ECO:0000313" key="1">
    <source>
        <dbReference type="EMBL" id="CAB4161358.1"/>
    </source>
</evidence>
<dbReference type="EMBL" id="LR796700">
    <property type="protein sequence ID" value="CAB4161358.1"/>
    <property type="molecule type" value="Genomic_DNA"/>
</dbReference>
<reference evidence="1" key="1">
    <citation type="submission" date="2020-04" db="EMBL/GenBank/DDBJ databases">
        <authorList>
            <person name="Chiriac C."/>
            <person name="Salcher M."/>
            <person name="Ghai R."/>
            <person name="Kavagutti S V."/>
        </authorList>
    </citation>
    <scope>NUCLEOTIDE SEQUENCE</scope>
</reference>
<sequence length="735" mass="80370">MAVQASVKDAFTFVGGLNTEGGFFVTPENSWKDGVNVVPMIDGSIERRNGLDYETNYALAALGITAEQKNTWAFTTGTWTSVGGNSNLDFMVVQAGTTLHFYKAASGTVSNTKKSFTVNLASYTAPGNPDTAGTSICSFASTYGKLIVTSKSTEPILITYDSTTDTITVATITIQIRDFIGFQSPYAINVEKTAAEWTSAGLLTQARYNLYNQGWTDTLINSYESSTGSLPANSKSWIFGKDTNDDFSASVLNKQDFGTSPAPKGRFILNAFNQVRSGITTTIEYRPRVCAFFAGRVWYAGVPTTAQLGTVYFSQVLDDINKVGYCYQSNDPTSEVVSDLEDDDGGTIEIPDSGEILALEPLGRGIMVIATNGVWFISGIDRGFTAASYSVERVSSVGCVSTKSVVVVEDALIYWSNGGIYAVSPGNTGAEFSSRNISDQNIKTFYQNIPVLSKLYAEGSYNATDKVMYWLYSSTETTNTSEGRFNKNTILALDLRLNAWYWFSIDTSLGVIPVSIEVTKETNEATLVYDVYAGNDDVNDSSSNDVVANIPVLNGTKKTFKVVSLHPVSANNYSLTFSDFLNTRVSATKFKDWYMFNTAGVEQSAYFITGYNMGGNGPARTKTGMYLTVFMKRTETAFDENANPYDESGCLMQSRWDFTDNSNPGKWADEVQVYRQPRPFLAEPFQAFDDGYPLVISKNKLRGRGKAVQFKYSSQSGKDMKIVGWTGTFVGASNV</sequence>
<proteinExistence type="predicted"/>
<accession>A0A6J5NW90</accession>